<dbReference type="Gene3D" id="3.40.50.880">
    <property type="match status" value="1"/>
</dbReference>
<dbReference type="PANTHER" id="PTHR43130:SF3">
    <property type="entry name" value="HTH-TYPE TRANSCRIPTIONAL REGULATOR RV1931C"/>
    <property type="match status" value="1"/>
</dbReference>
<dbReference type="InterPro" id="IPR016181">
    <property type="entry name" value="Acyl_CoA_acyltransferase"/>
</dbReference>
<dbReference type="OrthoDB" id="9785602at2"/>
<dbReference type="SUPFAM" id="SSF55729">
    <property type="entry name" value="Acyl-CoA N-acyltransferases (Nat)"/>
    <property type="match status" value="1"/>
</dbReference>
<reference evidence="1 2" key="1">
    <citation type="submission" date="2016-10" db="EMBL/GenBank/DDBJ databases">
        <authorList>
            <person name="de Groot N.N."/>
        </authorList>
    </citation>
    <scope>NUCLEOTIDE SEQUENCE [LARGE SCALE GENOMIC DNA]</scope>
    <source>
        <strain evidence="1 2">DSM 12272</strain>
    </source>
</reference>
<name>A0A1H0TZ25_9CLOT</name>
<dbReference type="RefSeq" id="WP_089970804.1">
    <property type="nucleotide sequence ID" value="NZ_FNJM01000008.1"/>
</dbReference>
<dbReference type="Pfam" id="PF13302">
    <property type="entry name" value="Acetyltransf_3"/>
    <property type="match status" value="1"/>
</dbReference>
<dbReference type="Gene3D" id="3.40.630.30">
    <property type="match status" value="1"/>
</dbReference>
<evidence type="ECO:0000313" key="1">
    <source>
        <dbReference type="EMBL" id="SDP59025.1"/>
    </source>
</evidence>
<sequence length="366" mass="42068">MRKTVNLYRRNGKNVYIKQPSFEELSFVSKLWSDEETMVEVGGTYIFLKEKWEMFYKKMVQPTDGKNFYCLIYTVSDEAIGEVSFHGYDSATKAARINVKIHYGYRKKGYGEEAVRLLLEYYFLEFKGQTIIDTIKTESGKKFFNKIGFESIGEFRNQITYKLTKEEFFRLEVKRKRETRKNIAVIAYNNMNIVQYSIVFEIFNEANKILGEDLFNIYGVGYEENVITSNINIALEHNFECGKQPDIIIIPGGYGSKEAARDKYIIRYLLSKYSKCDYLLSINTGIYFLSSCEMLDGILVPPIVGTEETLKAILPEIRFTSKSFADNGKIIISSNIVGVMEGCLNLIKKVAGEEVVLELINVLGIE</sequence>
<accession>A0A1H0TZ25</accession>
<dbReference type="InterPro" id="IPR052158">
    <property type="entry name" value="INH-QAR"/>
</dbReference>
<dbReference type="PROSITE" id="PS51186">
    <property type="entry name" value="GNAT"/>
    <property type="match status" value="1"/>
</dbReference>
<keyword evidence="2" id="KW-1185">Reference proteome</keyword>
<dbReference type="Proteomes" id="UP000198597">
    <property type="component" value="Unassembled WGS sequence"/>
</dbReference>
<dbReference type="STRING" id="94869.SAMN04488529_108137"/>
<proteinExistence type="predicted"/>
<dbReference type="GO" id="GO:0016747">
    <property type="term" value="F:acyltransferase activity, transferring groups other than amino-acyl groups"/>
    <property type="evidence" value="ECO:0007669"/>
    <property type="project" value="InterPro"/>
</dbReference>
<dbReference type="AlphaFoldDB" id="A0A1H0TZ25"/>
<dbReference type="SUPFAM" id="SSF52317">
    <property type="entry name" value="Class I glutamine amidotransferase-like"/>
    <property type="match status" value="1"/>
</dbReference>
<dbReference type="InterPro" id="IPR029062">
    <property type="entry name" value="Class_I_gatase-like"/>
</dbReference>
<dbReference type="PANTHER" id="PTHR43130">
    <property type="entry name" value="ARAC-FAMILY TRANSCRIPTIONAL REGULATOR"/>
    <property type="match status" value="1"/>
</dbReference>
<evidence type="ECO:0000313" key="2">
    <source>
        <dbReference type="Proteomes" id="UP000198597"/>
    </source>
</evidence>
<protein>
    <submittedName>
        <fullName evidence="1">Acetyltransferase (GNAT) domain-containing protein</fullName>
    </submittedName>
</protein>
<gene>
    <name evidence="1" type="ORF">SAMN04488529_108137</name>
</gene>
<dbReference type="GO" id="GO:0006355">
    <property type="term" value="P:regulation of DNA-templated transcription"/>
    <property type="evidence" value="ECO:0007669"/>
    <property type="project" value="TreeGrafter"/>
</dbReference>
<dbReference type="EMBL" id="FNJM01000008">
    <property type="protein sequence ID" value="SDP59025.1"/>
    <property type="molecule type" value="Genomic_DNA"/>
</dbReference>
<keyword evidence="1" id="KW-0808">Transferase</keyword>
<organism evidence="1 2">
    <name type="scientific">Clostridium gasigenes</name>
    <dbReference type="NCBI Taxonomy" id="94869"/>
    <lineage>
        <taxon>Bacteria</taxon>
        <taxon>Bacillati</taxon>
        <taxon>Bacillota</taxon>
        <taxon>Clostridia</taxon>
        <taxon>Eubacteriales</taxon>
        <taxon>Clostridiaceae</taxon>
        <taxon>Clostridium</taxon>
    </lineage>
</organism>
<dbReference type="InterPro" id="IPR000182">
    <property type="entry name" value="GNAT_dom"/>
</dbReference>